<feature type="compositionally biased region" description="Polar residues" evidence="1">
    <location>
        <begin position="629"/>
        <end position="651"/>
    </location>
</feature>
<feature type="compositionally biased region" description="Polar residues" evidence="1">
    <location>
        <begin position="527"/>
        <end position="542"/>
    </location>
</feature>
<gene>
    <name evidence="2" type="ORF">GFSPODELE1_LOCUS2651</name>
</gene>
<feature type="compositionally biased region" description="Low complexity" evidence="1">
    <location>
        <begin position="452"/>
        <end position="463"/>
    </location>
</feature>
<feature type="compositionally biased region" description="Gly residues" evidence="1">
    <location>
        <begin position="762"/>
        <end position="772"/>
    </location>
</feature>
<accession>A0ABP1CXB0</accession>
<evidence type="ECO:0000256" key="1">
    <source>
        <dbReference type="SAM" id="MobiDB-lite"/>
    </source>
</evidence>
<proteinExistence type="predicted"/>
<feature type="compositionally biased region" description="Low complexity" evidence="1">
    <location>
        <begin position="482"/>
        <end position="493"/>
    </location>
</feature>
<feature type="compositionally biased region" description="Basic and acidic residues" evidence="1">
    <location>
        <begin position="561"/>
        <end position="573"/>
    </location>
</feature>
<feature type="compositionally biased region" description="Polar residues" evidence="1">
    <location>
        <begin position="604"/>
        <end position="620"/>
    </location>
</feature>
<keyword evidence="3" id="KW-1185">Reference proteome</keyword>
<name>A0ABP1CXB0_9APHY</name>
<organism evidence="2 3">
    <name type="scientific">Somion occarium</name>
    <dbReference type="NCBI Taxonomy" id="3059160"/>
    <lineage>
        <taxon>Eukaryota</taxon>
        <taxon>Fungi</taxon>
        <taxon>Dikarya</taxon>
        <taxon>Basidiomycota</taxon>
        <taxon>Agaricomycotina</taxon>
        <taxon>Agaricomycetes</taxon>
        <taxon>Polyporales</taxon>
        <taxon>Cerrenaceae</taxon>
        <taxon>Somion</taxon>
    </lineage>
</organism>
<feature type="compositionally biased region" description="Polar residues" evidence="1">
    <location>
        <begin position="678"/>
        <end position="691"/>
    </location>
</feature>
<feature type="compositionally biased region" description="Polar residues" evidence="1">
    <location>
        <begin position="494"/>
        <end position="505"/>
    </location>
</feature>
<feature type="compositionally biased region" description="Polar residues" evidence="1">
    <location>
        <begin position="434"/>
        <end position="445"/>
    </location>
</feature>
<feature type="compositionally biased region" description="Pro residues" evidence="1">
    <location>
        <begin position="723"/>
        <end position="732"/>
    </location>
</feature>
<sequence>MSSQSAQPDPSIFDFDQNITGWNDDTPNLYIERLRRLCQTLPLNTALRAYVQLVFEKMVDPAILDRSALVDDGTGKPLMLEVQHGGPTVLITDLFNALGWLISVLEVGVARPSSRLPDLFMLSIRFARLCNLLSKKTRSAVRGPAMAGIMWLTELGGGAAEIENASSAILESNTLVLGTSIPGGKSERLKKFQTSAQEAQGRMIFSVLGVWGLNDRKDSNPLGNCAESRGFVTFNDRKYLLNSIAVRIYMVNDKWSREGLSNEKRLFANACKTCVRVVLQSKLPFRDLVLERKGRPSFFVLDDRTSLKQVRDWEKEFGFEKGTLREISEAELAAFQEQADTHGGDDDDSDDDLADRIARLDVTNKNLTSSYGNDGRAAHSGGSQSGRQDFETSQAPSGVSARGPSHSGSSNREQRSGPERSRTGQTPQRKDKSTIPSRNHPQSSVDPRLTGSSASSNLASSSHSRTHAETSYDYSGTDYARSSQDSSLLSYSSTQKQRYQSSQTAPALGYYPRDSAPQPPVLRSDRSSVQPQSYSHSGQATNRYDVRYSGGPVVSSTSSSHDSHGSESSRMLEQRGPFDTSQPDMSGGAALSRREDDNFYAGQRDNSYGDSYRSNLQPSGYTPAPPVPQNYSASAQSVQGSYAPMVQSQGPGPNVYGWSPPGPGYLGPNQYPDPNQYPGPNQYLQATTSGANLYGPNAMAPAGPSPYAVNPSFLNPEQQRQQPPGPPGPSFVPPSQYDTGSVPGPGFYPGSSQGDPRRQGREGGGSGYRQGY</sequence>
<protein>
    <submittedName>
        <fullName evidence="2">Uncharacterized protein</fullName>
    </submittedName>
</protein>
<feature type="compositionally biased region" description="Low complexity" evidence="1">
    <location>
        <begin position="549"/>
        <end position="560"/>
    </location>
</feature>
<dbReference type="EMBL" id="OZ037954">
    <property type="protein sequence ID" value="CAL1699397.1"/>
    <property type="molecule type" value="Genomic_DNA"/>
</dbReference>
<feature type="region of interest" description="Disordered" evidence="1">
    <location>
        <begin position="366"/>
        <end position="772"/>
    </location>
</feature>
<evidence type="ECO:0000313" key="3">
    <source>
        <dbReference type="Proteomes" id="UP001497453"/>
    </source>
</evidence>
<feature type="compositionally biased region" description="Polar residues" evidence="1">
    <location>
        <begin position="381"/>
        <end position="397"/>
    </location>
</feature>
<dbReference type="Proteomes" id="UP001497453">
    <property type="component" value="Chromosome 11"/>
</dbReference>
<reference evidence="3" key="1">
    <citation type="submission" date="2024-04" db="EMBL/GenBank/DDBJ databases">
        <authorList>
            <person name="Shaw F."/>
            <person name="Minotto A."/>
        </authorList>
    </citation>
    <scope>NUCLEOTIDE SEQUENCE [LARGE SCALE GENOMIC DNA]</scope>
</reference>
<feature type="compositionally biased region" description="Basic and acidic residues" evidence="1">
    <location>
        <begin position="412"/>
        <end position="433"/>
    </location>
</feature>
<evidence type="ECO:0000313" key="2">
    <source>
        <dbReference type="EMBL" id="CAL1699397.1"/>
    </source>
</evidence>